<dbReference type="SMART" id="SM00755">
    <property type="entry name" value="Grip"/>
    <property type="match status" value="1"/>
</dbReference>
<evidence type="ECO:0000256" key="5">
    <source>
        <dbReference type="ARBA" id="ARBA00022765"/>
    </source>
</evidence>
<dbReference type="FunFam" id="1.10.220.60:FF:000002">
    <property type="entry name" value="Golgin subfamily A member 1"/>
    <property type="match status" value="1"/>
</dbReference>
<proteinExistence type="predicted"/>
<dbReference type="GO" id="GO:0001669">
    <property type="term" value="C:acrosomal vesicle"/>
    <property type="evidence" value="ECO:0007669"/>
    <property type="project" value="UniProtKB-SubCell"/>
</dbReference>
<dbReference type="GO" id="GO:0005802">
    <property type="term" value="C:trans-Golgi network"/>
    <property type="evidence" value="ECO:0007669"/>
    <property type="project" value="Ensembl"/>
</dbReference>
<dbReference type="Ensembl" id="ENSLLTT00000021467.1">
    <property type="protein sequence ID" value="ENSLLTP00000020703.1"/>
    <property type="gene ID" value="ENSLLTG00000015488.1"/>
</dbReference>
<evidence type="ECO:0000256" key="11">
    <source>
        <dbReference type="ARBA" id="ARBA00078935"/>
    </source>
</evidence>
<dbReference type="Gene3D" id="1.10.220.60">
    <property type="entry name" value="GRIP domain"/>
    <property type="match status" value="1"/>
</dbReference>
<dbReference type="PANTHER" id="PTHR23157">
    <property type="entry name" value="GRIP AND COILED-COIL DOMAIN-CONTAINING PROTEIN 1"/>
    <property type="match status" value="1"/>
</dbReference>
<dbReference type="Proteomes" id="UP000694406">
    <property type="component" value="Unplaced"/>
</dbReference>
<feature type="coiled-coil region" evidence="14">
    <location>
        <begin position="665"/>
        <end position="713"/>
    </location>
</feature>
<dbReference type="PANTHER" id="PTHR23157:SF24">
    <property type="entry name" value="GOLGIN SUBFAMILY A MEMBER 1"/>
    <property type="match status" value="1"/>
</dbReference>
<keyword evidence="7 14" id="KW-0175">Coiled coil</keyword>
<protein>
    <recommendedName>
        <fullName evidence="10">Golgin subfamily A member 1</fullName>
    </recommendedName>
    <alternativeName>
        <fullName evidence="11">Golgin-97</fullName>
    </alternativeName>
</protein>
<gene>
    <name evidence="17" type="primary">GOLGA1</name>
</gene>
<evidence type="ECO:0000256" key="15">
    <source>
        <dbReference type="SAM" id="MobiDB-lite"/>
    </source>
</evidence>
<dbReference type="GO" id="GO:0000139">
    <property type="term" value="C:Golgi membrane"/>
    <property type="evidence" value="ECO:0007669"/>
    <property type="project" value="UniProtKB-SubCell"/>
</dbReference>
<reference evidence="17" key="2">
    <citation type="submission" date="2025-09" db="UniProtKB">
        <authorList>
            <consortium name="Ensembl"/>
        </authorList>
    </citation>
    <scope>IDENTIFICATION</scope>
</reference>
<feature type="domain" description="GRIP" evidence="16">
    <location>
        <begin position="736"/>
        <end position="785"/>
    </location>
</feature>
<evidence type="ECO:0000256" key="1">
    <source>
        <dbReference type="ARBA" id="ARBA00004198"/>
    </source>
</evidence>
<accession>A0A8C5SPR4</accession>
<keyword evidence="6" id="KW-0333">Golgi apparatus</keyword>
<evidence type="ECO:0000256" key="14">
    <source>
        <dbReference type="SAM" id="Coils"/>
    </source>
</evidence>
<evidence type="ECO:0000256" key="9">
    <source>
        <dbReference type="ARBA" id="ARBA00023329"/>
    </source>
</evidence>
<evidence type="ECO:0000256" key="6">
    <source>
        <dbReference type="ARBA" id="ARBA00023034"/>
    </source>
</evidence>
<evidence type="ECO:0000313" key="18">
    <source>
        <dbReference type="Proteomes" id="UP000694406"/>
    </source>
</evidence>
<feature type="region of interest" description="Disordered" evidence="15">
    <location>
        <begin position="486"/>
        <end position="517"/>
    </location>
</feature>
<sequence length="815" mass="93517">MFAKLKKKIADEAATAPRSGGLARMPRSVSKESVTSAGAESGDDFPSDGSSSREDLSSQLYRRNEQIRKLEVKLSDYAEQVRNLQKIKEKLENALETHQDSFVKKLQEQNETHQASIGKMTEEMNLALEKKYQEWQEKLSHLEKERRFLSAQLQEMRDQSLNLFQKRDEIDELEGFQQQELAKIKHMLLKKEESLAQMEGELRSSTQELLQTRDELQATQDLSSRLAREVQELQQQQGDLTMERDELKDARESAENKISSLEARSQELQSYVQCVSADLQKAQLAASRAEKNLDVLQEEHRSLKVEFQEQRQKMAFQVEEKTQLVDQLQEKVAILEKRLEGSLSGDEHFQELFREKSALEQSLEDTRQELLAAQTGHKESLNLLETQIDQLNCRLAMEEAGRREEEESLRSLQASRSQQLQDLEQALAQSQDGLREKELQIQKLQVDLESERVKSQEGISSMQSQWMDQVKQLEKQASDLEAAQTLERESARQKSDRLEKENAKLKDRSGDLESSLRRREAELERVKAQLSSNTEALEEAQKQGKALQQQLADLTLLLQEKEQQIAAKTESFLKWEEEAKSLRQGHDLLLLQTHQLQSSLETCQGQAAEKEAALQKQLWALQAQLQEQQECLLAREKQAAVLELASMALEDQLHLSEDGEPEANGELVSSDAVQLQKENQDLEQQIVEKNKMIKQLQQRMAELKKTLQKELKIRPDGELPEVPTAGLTVTNNSDLSDSREINFEYLKHVVLKFMSCRESEALHLIKALSVLLNFSPEEENMVKETLEYKMSWFGSKPLPRGSVRPSVSNPKMMWS</sequence>
<keyword evidence="9" id="KW-0968">Cytoplasmic vesicle</keyword>
<keyword evidence="8" id="KW-0472">Membrane</keyword>
<organism evidence="17 18">
    <name type="scientific">Laticauda laticaudata</name>
    <name type="common">Blue-ringed sea krait</name>
    <name type="synonym">Blue-lipped sea krait</name>
    <dbReference type="NCBI Taxonomy" id="8630"/>
    <lineage>
        <taxon>Eukaryota</taxon>
        <taxon>Metazoa</taxon>
        <taxon>Chordata</taxon>
        <taxon>Craniata</taxon>
        <taxon>Vertebrata</taxon>
        <taxon>Euteleostomi</taxon>
        <taxon>Lepidosauria</taxon>
        <taxon>Squamata</taxon>
        <taxon>Bifurcata</taxon>
        <taxon>Unidentata</taxon>
        <taxon>Episquamata</taxon>
        <taxon>Toxicofera</taxon>
        <taxon>Serpentes</taxon>
        <taxon>Colubroidea</taxon>
        <taxon>Elapidae</taxon>
        <taxon>Laticaudinae</taxon>
        <taxon>Laticauda</taxon>
    </lineage>
</organism>
<comment type="subunit">
    <text evidence="13">Interacts with RAB6A. Directly interacts with TBC1D23. Interacts with FAM91A1; this interaction may be mediated by TBC1D23. Interacts with ARL1; this interaction recruits Golgin-97/GOLGA1 onto the Golgi apparatus.</text>
</comment>
<evidence type="ECO:0000313" key="17">
    <source>
        <dbReference type="Ensembl" id="ENSLLTP00000020703.1"/>
    </source>
</evidence>
<dbReference type="GO" id="GO:0070633">
    <property type="term" value="P:transepithelial transport"/>
    <property type="evidence" value="ECO:0007669"/>
    <property type="project" value="Ensembl"/>
</dbReference>
<dbReference type="GO" id="GO:0044331">
    <property type="term" value="P:cell-cell adhesion mediated by cadherin"/>
    <property type="evidence" value="ECO:0007669"/>
    <property type="project" value="Ensembl"/>
</dbReference>
<dbReference type="InterPro" id="IPR051952">
    <property type="entry name" value="Golgi-autophagy_related"/>
</dbReference>
<evidence type="ECO:0000256" key="4">
    <source>
        <dbReference type="ARBA" id="ARBA00022553"/>
    </source>
</evidence>
<evidence type="ECO:0000256" key="10">
    <source>
        <dbReference type="ARBA" id="ARBA00070165"/>
    </source>
</evidence>
<comment type="function">
    <text evidence="12">Involved in vesicular trafficking at the Golgi apparatus level. Involved in endosome-to-Golgi trafficking. Mechanistically, captures transport vesicles arriving from endosomes via the protein TBC1D23. Recognized vesicles are then tethered to the trans-Golgi before subsequent SNARE engagement and vesicle fusion. Selectively regulates E-cadherin transport from the trans-Golgi network in tubulovesicular carriers.</text>
</comment>
<feature type="region of interest" description="Disordered" evidence="15">
    <location>
        <begin position="1"/>
        <end position="60"/>
    </location>
</feature>
<dbReference type="PROSITE" id="PS50913">
    <property type="entry name" value="GRIP"/>
    <property type="match status" value="1"/>
</dbReference>
<dbReference type="AlphaFoldDB" id="A0A8C5SPR4"/>
<evidence type="ECO:0000256" key="3">
    <source>
        <dbReference type="ARBA" id="ARBA00004395"/>
    </source>
</evidence>
<dbReference type="GeneTree" id="ENSGT00940000153772"/>
<keyword evidence="5" id="KW-0013">ADP-ribosylation</keyword>
<evidence type="ECO:0000259" key="16">
    <source>
        <dbReference type="PROSITE" id="PS50913"/>
    </source>
</evidence>
<evidence type="ECO:0000256" key="8">
    <source>
        <dbReference type="ARBA" id="ARBA00023136"/>
    </source>
</evidence>
<evidence type="ECO:0000256" key="7">
    <source>
        <dbReference type="ARBA" id="ARBA00023054"/>
    </source>
</evidence>
<comment type="subcellular location">
    <subcellularLocation>
        <location evidence="2">Cytoplasmic vesicle</location>
        <location evidence="2">Secretory vesicle</location>
        <location evidence="2">Acrosome</location>
    </subcellularLocation>
    <subcellularLocation>
        <location evidence="3">Golgi apparatus membrane</location>
        <topology evidence="3">Peripheral membrane protein</topology>
    </subcellularLocation>
    <subcellularLocation>
        <location evidence="1">Golgi apparatus</location>
        <location evidence="1">trans-Golgi network membrane</location>
    </subcellularLocation>
</comment>
<keyword evidence="4" id="KW-0597">Phosphoprotein</keyword>
<evidence type="ECO:0000256" key="12">
    <source>
        <dbReference type="ARBA" id="ARBA00093371"/>
    </source>
</evidence>
<dbReference type="GO" id="GO:0140104">
    <property type="term" value="F:molecular carrier activity"/>
    <property type="evidence" value="ECO:0007669"/>
    <property type="project" value="Ensembl"/>
</dbReference>
<dbReference type="InterPro" id="IPR000237">
    <property type="entry name" value="GRIP_dom"/>
</dbReference>
<dbReference type="Pfam" id="PF01465">
    <property type="entry name" value="GRIP"/>
    <property type="match status" value="1"/>
</dbReference>
<evidence type="ECO:0000256" key="2">
    <source>
        <dbReference type="ARBA" id="ARBA00004218"/>
    </source>
</evidence>
<reference evidence="17" key="1">
    <citation type="submission" date="2025-08" db="UniProtKB">
        <authorList>
            <consortium name="Ensembl"/>
        </authorList>
    </citation>
    <scope>IDENTIFICATION</scope>
</reference>
<keyword evidence="18" id="KW-1185">Reference proteome</keyword>
<feature type="compositionally biased region" description="Basic and acidic residues" evidence="15">
    <location>
        <begin position="51"/>
        <end position="60"/>
    </location>
</feature>
<evidence type="ECO:0000256" key="13">
    <source>
        <dbReference type="ARBA" id="ARBA00093537"/>
    </source>
</evidence>
<name>A0A8C5SPR4_LATLA</name>